<reference evidence="2" key="1">
    <citation type="journal article" date="2015" name="Nat. Genet.">
        <title>The genome and transcriptome of the zoonotic hookworm Ancylostoma ceylanicum identify infection-specific gene families.</title>
        <authorList>
            <person name="Schwarz E.M."/>
            <person name="Hu Y."/>
            <person name="Antoshechkin I."/>
            <person name="Miller M.M."/>
            <person name="Sternberg P.W."/>
            <person name="Aroian R.V."/>
        </authorList>
    </citation>
    <scope>NUCLEOTIDE SEQUENCE</scope>
    <source>
        <strain evidence="2">HY135</strain>
    </source>
</reference>
<accession>A0A016UC01</accession>
<dbReference type="AlphaFoldDB" id="A0A016UC01"/>
<dbReference type="EMBL" id="JARK01001384">
    <property type="protein sequence ID" value="EYC12118.1"/>
    <property type="molecule type" value="Genomic_DNA"/>
</dbReference>
<sequence>MSFSFTLVIGRKLYDVVDAGVDVAFEFLHCMKQQTNWSTIRELSWTTLAHPYRCCFAPLPPLRCSFLRNDLAEELRRPV</sequence>
<name>A0A016UC01_9BILA</name>
<protein>
    <submittedName>
        <fullName evidence="1">Uncharacterized protein</fullName>
    </submittedName>
</protein>
<gene>
    <name evidence="1" type="primary">Acey_s0048.g1625</name>
    <name evidence="1" type="ORF">Y032_0048g1625</name>
</gene>
<proteinExistence type="predicted"/>
<evidence type="ECO:0000313" key="1">
    <source>
        <dbReference type="EMBL" id="EYC12118.1"/>
    </source>
</evidence>
<organism evidence="1 2">
    <name type="scientific">Ancylostoma ceylanicum</name>
    <dbReference type="NCBI Taxonomy" id="53326"/>
    <lineage>
        <taxon>Eukaryota</taxon>
        <taxon>Metazoa</taxon>
        <taxon>Ecdysozoa</taxon>
        <taxon>Nematoda</taxon>
        <taxon>Chromadorea</taxon>
        <taxon>Rhabditida</taxon>
        <taxon>Rhabditina</taxon>
        <taxon>Rhabditomorpha</taxon>
        <taxon>Strongyloidea</taxon>
        <taxon>Ancylostomatidae</taxon>
        <taxon>Ancylostomatinae</taxon>
        <taxon>Ancylostoma</taxon>
    </lineage>
</organism>
<dbReference type="Proteomes" id="UP000024635">
    <property type="component" value="Unassembled WGS sequence"/>
</dbReference>
<keyword evidence="2" id="KW-1185">Reference proteome</keyword>
<evidence type="ECO:0000313" key="2">
    <source>
        <dbReference type="Proteomes" id="UP000024635"/>
    </source>
</evidence>
<comment type="caution">
    <text evidence="1">The sequence shown here is derived from an EMBL/GenBank/DDBJ whole genome shotgun (WGS) entry which is preliminary data.</text>
</comment>